<sequence length="1681" mass="184142">MKKRSEKSIKELYDLAQKIPNPEITPVLEGSCRIQGPVDESDLEFQGMNSVTLPAEQKYMVMKKSYCKRVESGTCNVCSAPCSSCMHFNRATSVMGSNVDGGYTAVKLMRDETDCCSFNVADAHPIYKSGACDDLQHAASESSNLLSVSSSLDSFSENAESKAALAPNATFDVSDDVEMPSKMFSGETGGKDAVLQKATSVCTRHLLSSSSYSASSLHQVAFTNQNEEQRQLECHGDNISCLTGGTDANGAVNLLNADVVRKETTHSMMPTKNEVAEGVKTETVVEVCHISLEREIKEDEIKSLPPSACLNEPFLQKKSLGSCVVRADFSSNSDRVDISALKVNSTKGEPSEYLKEKVEFSLGAPIVSSSIEGTMQISHPESKACQIKGNSSSGALESNFPRLESESSKETENTPNERLEDVQCSPRIEPSEKSSTPMETSKIQVSAKQHQQTNERENSVSDIEDVKVCDICGDAGREECLAICGRCSDGAEHIYCMRIMMVKVPEGEWLCEECKLKEDAENKKVDKTEELPAVSKFQSMKDKENSERTSNLKLLPKLEMKAADQEVKGVLKGIHSPKLSSKNHDENLEVFSMKNKRLSESNDGGTIGTASPRKRIALSRESSLKNLDAEKANPAKTGSSSVNQTVNSPKALARAQTSGSNPSKYQTLLQTSRGTLSRSFSFNNSGTKGKVKQLIEKIPANLKNPKEISPIDVRKDGVIRTMGRSASFRSVGSGRPGNEKAIKIQPFNSPRAEDSRAFKQLKERNSLEKKSSFKLDHTFASPSSMLNTGVPSKLELKPSHYDGKSNNMSETNNPGPDKGSDDSNDTGCNEGKKRLLNAQKSFGSRSLNSCSSECQKPSMLPLKEGVRTCVDSSNIHTEAVPLRGLPQAAESSLRDEKMKDSSFSSGSRQVGATSCRLVRCQKCNETGHATQHCSIDKFRVSALKPSADRCSKEWTSKNCKWKDAVEAVVSKTKMQKNIRSLDQPQESAVASEVESINISPNCSSSARNLTSLESTSDQPEAFRSSDAGPGRTGSASNIKQQGMHLVEASTGGTGESNSNLEKLTVKSFGQMHPDCASALEDPLRVSAFPELEFIWQGDFEVLGSARLPEPFNGVQAHLSTCASPKVLEVVTKFPGKVKLEEISSGNTWPLQFLRTSPKEDNIALFFFAKDIESYEKTYKKLVENMLKNDLALKGIIDGVELLIFPSTKLPEKSQRWNNLFFLWGVFRERSIDCLNSVPSLPKPCKSSLEIEPLAPVSVCPMAPEVSTSRKIDLHEILEKTSPKFEISQQAKAAAPSSDVDMLPVSISGDKNMIFQTQTRLLIQASGPTAGPLQTHMKSCPDSGVQMNTPQLGLEQECVVTHMLIMQGNLGSDPEGERGVGQQHNAQFSDSKYDAMPSLPVDWTLKNGREGSECGFWNKEMREKSARVKNDVLLDNDQDKLLPTVDHLSCEPKPLRKRVSSWLVDTAAQVSGETSKTMDGTKLWKDSLNLTCLNNDRENKKMKFYAEEHVSRCGSVEENMSGRLSSKINPLLGSFANEQLHTDSISSEPTMMAESSRSAERYVFPVDLNSVCGVETENVIHVLSSDDEDAPENNSPDLELALGGKKQPAKQEMLPLFFPLFDRRNNQNKMRVDHGDDDVPASLSLSLGFPVLEKEQKAKPLPRTEQLLPNTSLLLFGGFNDI</sequence>
<reference evidence="2" key="1">
    <citation type="journal article" date="2022" name="Nat. Commun.">
        <title>Chromosome evolution and the genetic basis of agronomically important traits in greater yam.</title>
        <authorList>
            <person name="Bredeson J.V."/>
            <person name="Lyons J.B."/>
            <person name="Oniyinde I.O."/>
            <person name="Okereke N.R."/>
            <person name="Kolade O."/>
            <person name="Nnabue I."/>
            <person name="Nwadili C.O."/>
            <person name="Hribova E."/>
            <person name="Parker M."/>
            <person name="Nwogha J."/>
            <person name="Shu S."/>
            <person name="Carlson J."/>
            <person name="Kariba R."/>
            <person name="Muthemba S."/>
            <person name="Knop K."/>
            <person name="Barton G.J."/>
            <person name="Sherwood A.V."/>
            <person name="Lopez-Montes A."/>
            <person name="Asiedu R."/>
            <person name="Jamnadass R."/>
            <person name="Muchugi A."/>
            <person name="Goodstein D."/>
            <person name="Egesi C.N."/>
            <person name="Featherston J."/>
            <person name="Asfaw A."/>
            <person name="Simpson G.G."/>
            <person name="Dolezel J."/>
            <person name="Hendre P.S."/>
            <person name="Van Deynze A."/>
            <person name="Kumar P.L."/>
            <person name="Obidiegwu J.E."/>
            <person name="Bhattacharjee R."/>
            <person name="Rokhsar D.S."/>
        </authorList>
    </citation>
    <scope>NUCLEOTIDE SEQUENCE [LARGE SCALE GENOMIC DNA]</scope>
    <source>
        <strain evidence="2">cv. TDa95/00328</strain>
    </source>
</reference>
<dbReference type="EMBL" id="CM037014">
    <property type="protein sequence ID" value="KAH7687366.1"/>
    <property type="molecule type" value="Genomic_DNA"/>
</dbReference>
<accession>A0ACB7WI36</accession>
<gene>
    <name evidence="1" type="ORF">IHE45_04G162500</name>
</gene>
<evidence type="ECO:0000313" key="2">
    <source>
        <dbReference type="Proteomes" id="UP000827976"/>
    </source>
</evidence>
<dbReference type="Proteomes" id="UP000827976">
    <property type="component" value="Chromosome 4"/>
</dbReference>
<organism evidence="1 2">
    <name type="scientific">Dioscorea alata</name>
    <name type="common">Purple yam</name>
    <dbReference type="NCBI Taxonomy" id="55571"/>
    <lineage>
        <taxon>Eukaryota</taxon>
        <taxon>Viridiplantae</taxon>
        <taxon>Streptophyta</taxon>
        <taxon>Embryophyta</taxon>
        <taxon>Tracheophyta</taxon>
        <taxon>Spermatophyta</taxon>
        <taxon>Magnoliopsida</taxon>
        <taxon>Liliopsida</taxon>
        <taxon>Dioscoreales</taxon>
        <taxon>Dioscoreaceae</taxon>
        <taxon>Dioscorea</taxon>
    </lineage>
</organism>
<keyword evidence="2" id="KW-1185">Reference proteome</keyword>
<protein>
    <submittedName>
        <fullName evidence="1">Zinc finger RING/FYVE/PHD-type protein</fullName>
    </submittedName>
</protein>
<evidence type="ECO:0000313" key="1">
    <source>
        <dbReference type="EMBL" id="KAH7687366.1"/>
    </source>
</evidence>
<name>A0ACB7WI36_DIOAL</name>
<comment type="caution">
    <text evidence="1">The sequence shown here is derived from an EMBL/GenBank/DDBJ whole genome shotgun (WGS) entry which is preliminary data.</text>
</comment>
<proteinExistence type="predicted"/>